<sequence>MAEPTSPECAEISCFPPWTPYTLPRRGSLVLFPFNLVDLLEEELEIIHCRQSLEESAAMDKDLSDDSMISAGDEFDNEADLDYLPSPERKTTIDQYFRPKEHFNPHNLRPWMYWPDPLPQVLLPCIITSSQFRSLGFRRINWDDPRAFFDLNSHIGAFFIGPPVQRTAWERTIIRANEDMADVIPYFDTVRAVDDTLRTGITYDPNGLQRPENIPNTEDNIINLAVLRLSEAIQEITSFQNAMLKHVAPRLWASANETIEALIEHDCRLHMPLWIPSRHKHQPTAFAEVAYQFSVPNSKPWHTPRGRVSGWDAITALGHYDDTKGEIIVWDDKTMVRFPPGSTFLIPSGILGYSFAGIADFFSKRMLISQFLNGDIYNYMENGFHARPLNKRRFATMEAREQARRARAEELIAMYPTVSEIDG</sequence>
<dbReference type="AlphaFoldDB" id="A0AAD7GR56"/>
<protein>
    <submittedName>
        <fullName evidence="1">Uncharacterized protein</fullName>
    </submittedName>
</protein>
<dbReference type="EMBL" id="JARKIE010000016">
    <property type="protein sequence ID" value="KAJ7701958.1"/>
    <property type="molecule type" value="Genomic_DNA"/>
</dbReference>
<reference evidence="1" key="1">
    <citation type="submission" date="2023-03" db="EMBL/GenBank/DDBJ databases">
        <title>Massive genome expansion in bonnet fungi (Mycena s.s.) driven by repeated elements and novel gene families across ecological guilds.</title>
        <authorList>
            <consortium name="Lawrence Berkeley National Laboratory"/>
            <person name="Harder C.B."/>
            <person name="Miyauchi S."/>
            <person name="Viragh M."/>
            <person name="Kuo A."/>
            <person name="Thoen E."/>
            <person name="Andreopoulos B."/>
            <person name="Lu D."/>
            <person name="Skrede I."/>
            <person name="Drula E."/>
            <person name="Henrissat B."/>
            <person name="Morin E."/>
            <person name="Kohler A."/>
            <person name="Barry K."/>
            <person name="LaButti K."/>
            <person name="Morin E."/>
            <person name="Salamov A."/>
            <person name="Lipzen A."/>
            <person name="Mereny Z."/>
            <person name="Hegedus B."/>
            <person name="Baldrian P."/>
            <person name="Stursova M."/>
            <person name="Weitz H."/>
            <person name="Taylor A."/>
            <person name="Grigoriev I.V."/>
            <person name="Nagy L.G."/>
            <person name="Martin F."/>
            <person name="Kauserud H."/>
        </authorList>
    </citation>
    <scope>NUCLEOTIDE SEQUENCE</scope>
    <source>
        <strain evidence="1">CBHHK067</strain>
    </source>
</reference>
<comment type="caution">
    <text evidence="1">The sequence shown here is derived from an EMBL/GenBank/DDBJ whole genome shotgun (WGS) entry which is preliminary data.</text>
</comment>
<gene>
    <name evidence="1" type="ORF">B0H17DRAFT_1128161</name>
</gene>
<accession>A0AAD7GR56</accession>
<name>A0AAD7GR56_MYCRO</name>
<dbReference type="Proteomes" id="UP001221757">
    <property type="component" value="Unassembled WGS sequence"/>
</dbReference>
<keyword evidence="2" id="KW-1185">Reference proteome</keyword>
<organism evidence="1 2">
    <name type="scientific">Mycena rosella</name>
    <name type="common">Pink bonnet</name>
    <name type="synonym">Agaricus rosellus</name>
    <dbReference type="NCBI Taxonomy" id="1033263"/>
    <lineage>
        <taxon>Eukaryota</taxon>
        <taxon>Fungi</taxon>
        <taxon>Dikarya</taxon>
        <taxon>Basidiomycota</taxon>
        <taxon>Agaricomycotina</taxon>
        <taxon>Agaricomycetes</taxon>
        <taxon>Agaricomycetidae</taxon>
        <taxon>Agaricales</taxon>
        <taxon>Marasmiineae</taxon>
        <taxon>Mycenaceae</taxon>
        <taxon>Mycena</taxon>
    </lineage>
</organism>
<evidence type="ECO:0000313" key="1">
    <source>
        <dbReference type="EMBL" id="KAJ7701958.1"/>
    </source>
</evidence>
<proteinExistence type="predicted"/>
<evidence type="ECO:0000313" key="2">
    <source>
        <dbReference type="Proteomes" id="UP001221757"/>
    </source>
</evidence>